<reference evidence="3" key="1">
    <citation type="journal article" date="2020" name="Stud. Mycol.">
        <title>101 Dothideomycetes genomes: a test case for predicting lifestyles and emergence of pathogens.</title>
        <authorList>
            <person name="Haridas S."/>
            <person name="Albert R."/>
            <person name="Binder M."/>
            <person name="Bloem J."/>
            <person name="Labutti K."/>
            <person name="Salamov A."/>
            <person name="Andreopoulos B."/>
            <person name="Baker S."/>
            <person name="Barry K."/>
            <person name="Bills G."/>
            <person name="Bluhm B."/>
            <person name="Cannon C."/>
            <person name="Castanera R."/>
            <person name="Culley D."/>
            <person name="Daum C."/>
            <person name="Ezra D."/>
            <person name="Gonzalez J."/>
            <person name="Henrissat B."/>
            <person name="Kuo A."/>
            <person name="Liang C."/>
            <person name="Lipzen A."/>
            <person name="Lutzoni F."/>
            <person name="Magnuson J."/>
            <person name="Mondo S."/>
            <person name="Nolan M."/>
            <person name="Ohm R."/>
            <person name="Pangilinan J."/>
            <person name="Park H.-J."/>
            <person name="Ramirez L."/>
            <person name="Alfaro M."/>
            <person name="Sun H."/>
            <person name="Tritt A."/>
            <person name="Yoshinaga Y."/>
            <person name="Zwiers L.-H."/>
            <person name="Turgeon B."/>
            <person name="Goodwin S."/>
            <person name="Spatafora J."/>
            <person name="Crous P."/>
            <person name="Grigoriev I."/>
        </authorList>
    </citation>
    <scope>NUCLEOTIDE SEQUENCE</scope>
    <source>
        <strain evidence="3">CBS 123094</strain>
    </source>
</reference>
<dbReference type="AlphaFoldDB" id="A0A6A5X1I6"/>
<feature type="compositionally biased region" description="Gly residues" evidence="1">
    <location>
        <begin position="243"/>
        <end position="253"/>
    </location>
</feature>
<organism evidence="3 4">
    <name type="scientific">Amniculicola lignicola CBS 123094</name>
    <dbReference type="NCBI Taxonomy" id="1392246"/>
    <lineage>
        <taxon>Eukaryota</taxon>
        <taxon>Fungi</taxon>
        <taxon>Dikarya</taxon>
        <taxon>Ascomycota</taxon>
        <taxon>Pezizomycotina</taxon>
        <taxon>Dothideomycetes</taxon>
        <taxon>Pleosporomycetidae</taxon>
        <taxon>Pleosporales</taxon>
        <taxon>Amniculicolaceae</taxon>
        <taxon>Amniculicola</taxon>
    </lineage>
</organism>
<dbReference type="OrthoDB" id="5318346at2759"/>
<dbReference type="InterPro" id="IPR012942">
    <property type="entry name" value="SRR1-like"/>
</dbReference>
<evidence type="ECO:0000313" key="3">
    <source>
        <dbReference type="EMBL" id="KAF2004106.1"/>
    </source>
</evidence>
<proteinExistence type="predicted"/>
<evidence type="ECO:0000256" key="1">
    <source>
        <dbReference type="SAM" id="MobiDB-lite"/>
    </source>
</evidence>
<dbReference type="PANTHER" id="PTHR42080:SF1">
    <property type="entry name" value="SRR1-LIKE DOMAIN-CONTAINING PROTEIN"/>
    <property type="match status" value="1"/>
</dbReference>
<protein>
    <recommendedName>
        <fullName evidence="2">SRR1-like domain-containing protein</fullName>
    </recommendedName>
</protein>
<dbReference type="EMBL" id="ML977569">
    <property type="protein sequence ID" value="KAF2004106.1"/>
    <property type="molecule type" value="Genomic_DNA"/>
</dbReference>
<dbReference type="Proteomes" id="UP000799779">
    <property type="component" value="Unassembled WGS sequence"/>
</dbReference>
<sequence>MAHITKCQDVEDDVWEVPKAKNWRVKRRTAGQDAASRNLDCSSGAITRPKRVVEGLTVEKLAAEFGKMRRRFKSSECAKGVGRVLKRRDWRGRVDKAVCIGIGSLSTDWENRWRSMWQLVLFEWVVGQVSNEEQGIRLFAQEPAFLPLDIAFLSTLGITVLESGIEDHISPSTFVFAPFVDWNLLLPTFLADRDPELYIGNEILGDYTRFANSEEKKGKVEECNEIGEKWREERQWVWVPEFEGGGGLEGLGVGWKEEPEEDDE</sequence>
<keyword evidence="4" id="KW-1185">Reference proteome</keyword>
<gene>
    <name evidence="3" type="ORF">P154DRAFT_66528</name>
</gene>
<dbReference type="PANTHER" id="PTHR42080">
    <property type="entry name" value="SRR1 DOMAIN-CONTAINING PROTEIN"/>
    <property type="match status" value="1"/>
</dbReference>
<evidence type="ECO:0000313" key="4">
    <source>
        <dbReference type="Proteomes" id="UP000799779"/>
    </source>
</evidence>
<feature type="region of interest" description="Disordered" evidence="1">
    <location>
        <begin position="242"/>
        <end position="264"/>
    </location>
</feature>
<name>A0A6A5X1I6_9PLEO</name>
<dbReference type="Pfam" id="PF07985">
    <property type="entry name" value="SRR1"/>
    <property type="match status" value="1"/>
</dbReference>
<accession>A0A6A5X1I6</accession>
<evidence type="ECO:0000259" key="2">
    <source>
        <dbReference type="Pfam" id="PF07985"/>
    </source>
</evidence>
<feature type="domain" description="SRR1-like" evidence="2">
    <location>
        <begin position="90"/>
        <end position="233"/>
    </location>
</feature>